<dbReference type="EMBL" id="QXFU01001176">
    <property type="protein sequence ID" value="KAE9008626.1"/>
    <property type="molecule type" value="Genomic_DNA"/>
</dbReference>
<evidence type="ECO:0000313" key="4">
    <source>
        <dbReference type="Proteomes" id="UP000429607"/>
    </source>
</evidence>
<sequence>MFARVGDRYLEQAMKPADPLDKSKELGLLCFMLLETRPTVALPPGGLAFSLQKQVVRPLFQLLPLEFILLKATCHFCQEFR</sequence>
<organism evidence="2 4">
    <name type="scientific">Phytophthora rubi</name>
    <dbReference type="NCBI Taxonomy" id="129364"/>
    <lineage>
        <taxon>Eukaryota</taxon>
        <taxon>Sar</taxon>
        <taxon>Stramenopiles</taxon>
        <taxon>Oomycota</taxon>
        <taxon>Peronosporomycetes</taxon>
        <taxon>Peronosporales</taxon>
        <taxon>Peronosporaceae</taxon>
        <taxon>Phytophthora</taxon>
    </lineage>
</organism>
<dbReference type="OrthoDB" id="10295913at2759"/>
<keyword evidence="5" id="KW-1185">Reference proteome</keyword>
<protein>
    <submittedName>
        <fullName evidence="2">Uncharacterized protein</fullName>
    </submittedName>
</protein>
<dbReference type="Proteomes" id="UP000435112">
    <property type="component" value="Unassembled WGS sequence"/>
</dbReference>
<dbReference type="AlphaFoldDB" id="A0A6A3KVR8"/>
<accession>A0A6A3KVR8</accession>
<evidence type="ECO:0000313" key="3">
    <source>
        <dbReference type="EMBL" id="KAE9320310.1"/>
    </source>
</evidence>
<reference evidence="4 6" key="1">
    <citation type="submission" date="2018-09" db="EMBL/GenBank/DDBJ databases">
        <title>Genomic investigation of the strawberry pathogen Phytophthora fragariae indicates pathogenicity is determined by transcriptional variation in three key races.</title>
        <authorList>
            <person name="Adams T.M."/>
            <person name="Armitage A.D."/>
            <person name="Sobczyk M.K."/>
            <person name="Bates H.J."/>
            <person name="Dunwell J.M."/>
            <person name="Nellist C.F."/>
            <person name="Harrison R.J."/>
        </authorList>
    </citation>
    <scope>NUCLEOTIDE SEQUENCE [LARGE SCALE GENOMIC DNA]</scope>
    <source>
        <strain evidence="2 4">SCRP249</strain>
        <strain evidence="1 6">SCRP324</strain>
        <strain evidence="3 5">SCRP333</strain>
    </source>
</reference>
<dbReference type="Proteomes" id="UP000429607">
    <property type="component" value="Unassembled WGS sequence"/>
</dbReference>
<dbReference type="EMBL" id="QXFV01001226">
    <property type="protein sequence ID" value="KAE9011421.1"/>
    <property type="molecule type" value="Genomic_DNA"/>
</dbReference>
<dbReference type="EMBL" id="QXFT01001376">
    <property type="protein sequence ID" value="KAE9320310.1"/>
    <property type="molecule type" value="Genomic_DNA"/>
</dbReference>
<evidence type="ECO:0000313" key="5">
    <source>
        <dbReference type="Proteomes" id="UP000434957"/>
    </source>
</evidence>
<proteinExistence type="predicted"/>
<gene>
    <name evidence="2" type="ORF">PR001_g15918</name>
    <name evidence="1" type="ORF">PR002_g15843</name>
    <name evidence="3" type="ORF">PR003_g17745</name>
</gene>
<evidence type="ECO:0000313" key="2">
    <source>
        <dbReference type="EMBL" id="KAE9011421.1"/>
    </source>
</evidence>
<dbReference type="Proteomes" id="UP000434957">
    <property type="component" value="Unassembled WGS sequence"/>
</dbReference>
<comment type="caution">
    <text evidence="2">The sequence shown here is derived from an EMBL/GenBank/DDBJ whole genome shotgun (WGS) entry which is preliminary data.</text>
</comment>
<name>A0A6A3KVR8_9STRA</name>
<evidence type="ECO:0000313" key="1">
    <source>
        <dbReference type="EMBL" id="KAE9008626.1"/>
    </source>
</evidence>
<evidence type="ECO:0000313" key="6">
    <source>
        <dbReference type="Proteomes" id="UP000435112"/>
    </source>
</evidence>